<name>A0A7W1WUL5_9BACL</name>
<dbReference type="Proteomes" id="UP000535491">
    <property type="component" value="Unassembled WGS sequence"/>
</dbReference>
<dbReference type="NCBIfam" id="TIGR02619">
    <property type="entry name" value="putative CRISPR-associated protein, APE2256 family"/>
    <property type="match status" value="1"/>
</dbReference>
<evidence type="ECO:0000259" key="1">
    <source>
        <dbReference type="Pfam" id="PF09651"/>
    </source>
</evidence>
<keyword evidence="3" id="KW-1185">Reference proteome</keyword>
<comment type="caution">
    <text evidence="2">The sequence shown here is derived from an EMBL/GenBank/DDBJ whole genome shotgun (WGS) entry which is preliminary data.</text>
</comment>
<dbReference type="Gene3D" id="3.40.50.10770">
    <property type="entry name" value="Hypothetical protein VC1899 like domain (Restriction endonuclease-like)"/>
    <property type="match status" value="1"/>
</dbReference>
<accession>A0A7W1WUL5</accession>
<dbReference type="EMBL" id="JACEIQ010000031">
    <property type="protein sequence ID" value="MBA4496345.1"/>
    <property type="molecule type" value="Genomic_DNA"/>
</dbReference>
<proteinExistence type="predicted"/>
<gene>
    <name evidence="2" type="ORF">H1191_18945</name>
</gene>
<feature type="domain" description="CRISPR system ring nuclease SSO1393-like" evidence="1">
    <location>
        <begin position="62"/>
        <end position="192"/>
    </location>
</feature>
<dbReference type="InterPro" id="IPR013442">
    <property type="entry name" value="SSO1393-like"/>
</dbReference>
<evidence type="ECO:0000313" key="2">
    <source>
        <dbReference type="EMBL" id="MBA4496345.1"/>
    </source>
</evidence>
<dbReference type="Pfam" id="PF09651">
    <property type="entry name" value="Cas_APE2256"/>
    <property type="match status" value="1"/>
</dbReference>
<protein>
    <submittedName>
        <fullName evidence="2">Putative CRISPR-associated protein</fullName>
    </submittedName>
</protein>
<organism evidence="2 3">
    <name type="scientific">Paenactinomyces guangxiensis</name>
    <dbReference type="NCBI Taxonomy" id="1490290"/>
    <lineage>
        <taxon>Bacteria</taxon>
        <taxon>Bacillati</taxon>
        <taxon>Bacillota</taxon>
        <taxon>Bacilli</taxon>
        <taxon>Bacillales</taxon>
        <taxon>Thermoactinomycetaceae</taxon>
        <taxon>Paenactinomyces</taxon>
    </lineage>
</organism>
<dbReference type="RefSeq" id="WP_181754687.1">
    <property type="nucleotide sequence ID" value="NZ_JACEIQ010000031.1"/>
</dbReference>
<evidence type="ECO:0000313" key="3">
    <source>
        <dbReference type="Proteomes" id="UP000535491"/>
    </source>
</evidence>
<sequence>MKQIIISTVGVSMLRLVKDREKLKQVTGISAKKKQEFAEPLNHLIHELTEHALQNSSNPKLLGAEPNSLDKMNVKKGDQLFFLTSYTLEGILVGEVLSRISVPFWNVNAEYESVIGLQVHDVDYFCYIGLPNLVKKVSSILEKYPSHEYMRVFNTTGGFKAVSFYMTILGMLEGATIKYLFESSDQIIELPATPFFFNIESFYRLGPVAEKMLYGAIDEAELIWITGRSREQLKGEFNDILVWQPHGKVTLSAIARLIYIRLMQNKQGSFIFNFPKT</sequence>
<reference evidence="2 3" key="1">
    <citation type="submission" date="2020-07" db="EMBL/GenBank/DDBJ databases">
        <authorList>
            <person name="Feng H."/>
        </authorList>
    </citation>
    <scope>NUCLEOTIDE SEQUENCE [LARGE SCALE GENOMIC DNA]</scope>
    <source>
        <strain evidence="3">s-10</strain>
    </source>
</reference>
<dbReference type="AlphaFoldDB" id="A0A7W1WUL5"/>